<evidence type="ECO:0000256" key="6">
    <source>
        <dbReference type="ARBA" id="ARBA00023242"/>
    </source>
</evidence>
<dbReference type="EMBL" id="FR824466">
    <property type="protein sequence ID" value="CCA26863.1"/>
    <property type="molecule type" value="Genomic_DNA"/>
</dbReference>
<dbReference type="Gene3D" id="3.40.50.300">
    <property type="entry name" value="P-loop containing nucleotide triphosphate hydrolases"/>
    <property type="match status" value="1"/>
</dbReference>
<feature type="region of interest" description="Disordered" evidence="8">
    <location>
        <begin position="217"/>
        <end position="259"/>
    </location>
</feature>
<dbReference type="HAMAP" id="MF_00235">
    <property type="entry name" value="Adenylate_kinase_Adk"/>
    <property type="match status" value="1"/>
</dbReference>
<dbReference type="Pfam" id="PF00406">
    <property type="entry name" value="ADK"/>
    <property type="match status" value="1"/>
</dbReference>
<dbReference type="InterPro" id="IPR039761">
    <property type="entry name" value="Bms1/Tsr1"/>
</dbReference>
<sequence length="1042" mass="116714">MFLGAPGAGKGTYASRIAPLFKIPTISTGDLVRHEISTHSSTGSTIKDYSDRGLLVPDSIIIKMIKARLEEEDARKGYILDGFPRNVAQAEAFDEISSLDVVINLAVPEWILADKICGRRVCSECGAGYNVAMIHNGEFDMPPLLPRVEGICDRCGSSSIVQRSDDKEEVVKERLRVYNQETSPLIQFYETKASHKSNQKSESENLSVGANQRMPHHRAGPLKQHNKKHKTGKHVSKAVKERKCGGRVESSTKKAHSQSNNMMQANNKQMRLLRQKQIRQHKKENLLLDRRCGGGNRSQAPKIVGIIGLSDTADTAQVRNFILQGADELEVPNSESLLTNCSVGYYHSFKQSLCVVDCGNDFNYSLDTAKVADILLMVLPVSEGTLDSGNITREKILSAVRAQGLPSVVGVVQGLEKLTSKAQTDSKKYGQRFFQTEFGEAVKIVYQDTTLIRTILAMTPKVIYWREARSYMLGVATTVTPSSTTTGNVTLEISGYLRGKPLSVNQLVHITDVGTFQMSQITAAQVVRKKCLDDDMSGKSDICALGNLECEVLALSNPKYQEDLRYEAEYDPFAAEQTWPTEEELANAESDKRENKQRLAGELSEYQAAWMVSDPEDDLDEEGDKVMDQDANSSEDELPVDQSFCRVKSKKSVTDEDDDDDDDDDNMSVDEESPAVRAAKLEAYRERKREEKEQMEFPDEVDAPSNMAAKTRFARYRGLKSLRTSAWDPKESLPTDYARLFQFEDFAMVQRRAIERGKNAEQAIRAEYRRKMHTSRSRGSSIASAMEDVDDSSRKTRASFTESEFGESGYVVSGIFVTLQIPEVPMEQLQKRLACGPLILGCLLKHENRLSVLNFSIQRSALFTDPVKSKQELEFHVGFRRFRGRPVFSDQNLKSDKHLLQRFLPQNGWSVATTYGPTTFQPASVLIFRANGTLMSNELVASGTLKNVNPDRIVLKRVVLTGVPVKVKKRKAVIRYMFHSAEDVRWFKPVELTTKQGVSGHIKESLGTHGDFKAIFNKPIKQHDTVCLVLYKRVYPTFCEAS</sequence>
<dbReference type="EMBL" id="FR824461">
    <property type="protein sequence ID" value="CCA26815.1"/>
    <property type="molecule type" value="Genomic_DNA"/>
</dbReference>
<evidence type="ECO:0000256" key="2">
    <source>
        <dbReference type="ARBA" id="ARBA00022517"/>
    </source>
</evidence>
<dbReference type="InterPro" id="IPR012948">
    <property type="entry name" value="AARP2CN"/>
</dbReference>
<dbReference type="GO" id="GO:0000462">
    <property type="term" value="P:maturation of SSU-rRNA from tricistronic rRNA transcript (SSU-rRNA, 5.8S rRNA, LSU-rRNA)"/>
    <property type="evidence" value="ECO:0007669"/>
    <property type="project" value="TreeGrafter"/>
</dbReference>
<proteinExistence type="inferred from homology"/>
<protein>
    <submittedName>
        <fullName evidence="10">PrerRNAprocessing protein TSR1 putative</fullName>
    </submittedName>
</protein>
<dbReference type="GO" id="GO:0000479">
    <property type="term" value="P:endonucleolytic cleavage of tricistronic rRNA transcript (SSU-rRNA, 5.8S rRNA, LSU-rRNA)"/>
    <property type="evidence" value="ECO:0007669"/>
    <property type="project" value="TreeGrafter"/>
</dbReference>
<dbReference type="Pfam" id="PF05191">
    <property type="entry name" value="ADK_lid"/>
    <property type="match status" value="1"/>
</dbReference>
<feature type="region of interest" description="Disordered" evidence="8">
    <location>
        <begin position="774"/>
        <end position="794"/>
    </location>
</feature>
<dbReference type="PANTHER" id="PTHR12858">
    <property type="entry name" value="RIBOSOME BIOGENESIS PROTEIN"/>
    <property type="match status" value="1"/>
</dbReference>
<keyword evidence="4" id="KW-0547">Nucleotide-binding</keyword>
<evidence type="ECO:0000256" key="3">
    <source>
        <dbReference type="ARBA" id="ARBA00022679"/>
    </source>
</evidence>
<dbReference type="InterPro" id="IPR027417">
    <property type="entry name" value="P-loop_NTPase"/>
</dbReference>
<evidence type="ECO:0000256" key="5">
    <source>
        <dbReference type="ARBA" id="ARBA00022777"/>
    </source>
</evidence>
<evidence type="ECO:0000256" key="7">
    <source>
        <dbReference type="ARBA" id="ARBA00038288"/>
    </source>
</evidence>
<dbReference type="HOGENOM" id="CLU_009858_1_0_1"/>
<keyword evidence="3" id="KW-0808">Transferase</keyword>
<dbReference type="PROSITE" id="PS51714">
    <property type="entry name" value="G_BMS1"/>
    <property type="match status" value="1"/>
</dbReference>
<dbReference type="GO" id="GO:0034511">
    <property type="term" value="F:U3 snoRNA binding"/>
    <property type="evidence" value="ECO:0007669"/>
    <property type="project" value="TreeGrafter"/>
</dbReference>
<reference evidence="10" key="1">
    <citation type="journal article" date="2011" name="PLoS Biol.">
        <title>Gene gain and loss during evolution of obligate parasitism in the white rust pathogen of Arabidopsis thaliana.</title>
        <authorList>
            <person name="Kemen E."/>
            <person name="Gardiner A."/>
            <person name="Schultz-Larsen T."/>
            <person name="Kemen A.C."/>
            <person name="Balmuth A.L."/>
            <person name="Robert-Seilaniantz A."/>
            <person name="Bailey K."/>
            <person name="Holub E."/>
            <person name="Studholme D.J."/>
            <person name="Maclean D."/>
            <person name="Jones J.D."/>
        </authorList>
    </citation>
    <scope>NUCLEOTIDE SEQUENCE</scope>
</reference>
<dbReference type="CDD" id="cd01428">
    <property type="entry name" value="ADK"/>
    <property type="match status" value="1"/>
</dbReference>
<reference evidence="10" key="2">
    <citation type="submission" date="2011-02" db="EMBL/GenBank/DDBJ databases">
        <authorList>
            <person name="MacLean D."/>
        </authorList>
    </citation>
    <scope>NUCLEOTIDE SEQUENCE</scope>
</reference>
<dbReference type="GO" id="GO:0005524">
    <property type="term" value="F:ATP binding"/>
    <property type="evidence" value="ECO:0007669"/>
    <property type="project" value="InterPro"/>
</dbReference>
<dbReference type="SUPFAM" id="SSF52540">
    <property type="entry name" value="P-loop containing nucleoside triphosphate hydrolases"/>
    <property type="match status" value="1"/>
</dbReference>
<keyword evidence="6" id="KW-0539">Nucleus</keyword>
<evidence type="ECO:0000313" key="10">
    <source>
        <dbReference type="EMBL" id="CCA26815.1"/>
    </source>
</evidence>
<accession>F0WZ97</accession>
<dbReference type="NCBIfam" id="TIGR01351">
    <property type="entry name" value="adk"/>
    <property type="match status" value="1"/>
</dbReference>
<dbReference type="GO" id="GO:0003924">
    <property type="term" value="F:GTPase activity"/>
    <property type="evidence" value="ECO:0007669"/>
    <property type="project" value="TreeGrafter"/>
</dbReference>
<dbReference type="GO" id="GO:0030688">
    <property type="term" value="C:preribosome, small subunit precursor"/>
    <property type="evidence" value="ECO:0007669"/>
    <property type="project" value="TreeGrafter"/>
</dbReference>
<dbReference type="InterPro" id="IPR007862">
    <property type="entry name" value="Adenylate_kinase_lid-dom"/>
</dbReference>
<dbReference type="PROSITE" id="PS00113">
    <property type="entry name" value="ADENYLATE_KINASE"/>
    <property type="match status" value="1"/>
</dbReference>
<feature type="domain" description="Bms1-type G" evidence="9">
    <location>
        <begin position="300"/>
        <end position="461"/>
    </location>
</feature>
<feature type="compositionally biased region" description="Basic and acidic residues" evidence="8">
    <location>
        <begin position="238"/>
        <end position="252"/>
    </location>
</feature>
<dbReference type="SMART" id="SM01362">
    <property type="entry name" value="DUF663"/>
    <property type="match status" value="1"/>
</dbReference>
<dbReference type="PANTHER" id="PTHR12858:SF1">
    <property type="entry name" value="PRE-RRNA-PROCESSING PROTEIN TSR1 HOMOLOG"/>
    <property type="match status" value="1"/>
</dbReference>
<evidence type="ECO:0000256" key="4">
    <source>
        <dbReference type="ARBA" id="ARBA00022741"/>
    </source>
</evidence>
<evidence type="ECO:0000256" key="1">
    <source>
        <dbReference type="ARBA" id="ARBA00004604"/>
    </source>
</evidence>
<dbReference type="Pfam" id="PF08142">
    <property type="entry name" value="AARP2CN"/>
    <property type="match status" value="1"/>
</dbReference>
<dbReference type="InterPro" id="IPR000850">
    <property type="entry name" value="Adenylat/UMP-CMP_kin"/>
</dbReference>
<feature type="compositionally biased region" description="Acidic residues" evidence="8">
    <location>
        <begin position="655"/>
        <end position="673"/>
    </location>
</feature>
<evidence type="ECO:0000256" key="8">
    <source>
        <dbReference type="SAM" id="MobiDB-lite"/>
    </source>
</evidence>
<evidence type="ECO:0000313" key="11">
    <source>
        <dbReference type="EMBL" id="CCA26863.1"/>
    </source>
</evidence>
<dbReference type="GO" id="GO:0005730">
    <property type="term" value="C:nucleolus"/>
    <property type="evidence" value="ECO:0007669"/>
    <property type="project" value="UniProtKB-SubCell"/>
</dbReference>
<feature type="region of interest" description="Disordered" evidence="8">
    <location>
        <begin position="616"/>
        <end position="674"/>
    </location>
</feature>
<dbReference type="InterPro" id="IPR030387">
    <property type="entry name" value="G_Bms1/Tsr1_dom"/>
</dbReference>
<gene>
    <name evidence="10" type="primary">AlNc14C418G11504</name>
    <name evidence="11" type="synonym">AlNc14C423G11545</name>
    <name evidence="10" type="ORF">ALNC14_129590</name>
    <name evidence="11" type="ORF">ALNC14_130070</name>
</gene>
<dbReference type="InterPro" id="IPR006259">
    <property type="entry name" value="Adenyl_kin_sub"/>
</dbReference>
<organism evidence="10">
    <name type="scientific">Albugo laibachii Nc14</name>
    <dbReference type="NCBI Taxonomy" id="890382"/>
    <lineage>
        <taxon>Eukaryota</taxon>
        <taxon>Sar</taxon>
        <taxon>Stramenopiles</taxon>
        <taxon>Oomycota</taxon>
        <taxon>Peronosporomycetes</taxon>
        <taxon>Albuginales</taxon>
        <taxon>Albuginaceae</taxon>
        <taxon>Albugo</taxon>
    </lineage>
</organism>
<keyword evidence="2" id="KW-0690">Ribosome biogenesis</keyword>
<dbReference type="AlphaFoldDB" id="F0WZ97"/>
<comment type="similarity">
    <text evidence="7">Belongs to the TRAFAC class translation factor GTPase superfamily. Bms1-like GTPase family. TSR1 subfamily.</text>
</comment>
<dbReference type="Pfam" id="PF22298">
    <property type="entry name" value="Tsr1_G-like"/>
    <property type="match status" value="1"/>
</dbReference>
<dbReference type="GO" id="GO:0004017">
    <property type="term" value="F:AMP kinase activity"/>
    <property type="evidence" value="ECO:0007669"/>
    <property type="project" value="InterPro"/>
</dbReference>
<comment type="subcellular location">
    <subcellularLocation>
        <location evidence="1">Nucleus</location>
        <location evidence="1">Nucleolus</location>
    </subcellularLocation>
</comment>
<feature type="compositionally biased region" description="Basic and acidic residues" evidence="8">
    <location>
        <begin position="589"/>
        <end position="598"/>
    </location>
</feature>
<dbReference type="InterPro" id="IPR033690">
    <property type="entry name" value="Adenylat_kinase_CS"/>
</dbReference>
<dbReference type="Pfam" id="PF04950">
    <property type="entry name" value="RIBIOP_C"/>
    <property type="match status" value="1"/>
</dbReference>
<name>F0WZ97_9STRA</name>
<feature type="compositionally biased region" description="Basic residues" evidence="8">
    <location>
        <begin position="217"/>
        <end position="237"/>
    </location>
</feature>
<keyword evidence="5" id="KW-0418">Kinase</keyword>
<dbReference type="PRINTS" id="PR00094">
    <property type="entry name" value="ADENYLTKNASE"/>
</dbReference>
<dbReference type="GO" id="GO:0005525">
    <property type="term" value="F:GTP binding"/>
    <property type="evidence" value="ECO:0007669"/>
    <property type="project" value="TreeGrafter"/>
</dbReference>
<dbReference type="SMART" id="SM00785">
    <property type="entry name" value="AARP2CN"/>
    <property type="match status" value="1"/>
</dbReference>
<feature type="region of interest" description="Disordered" evidence="8">
    <location>
        <begin position="575"/>
        <end position="598"/>
    </location>
</feature>
<evidence type="ECO:0000259" key="9">
    <source>
        <dbReference type="PROSITE" id="PS51714"/>
    </source>
</evidence>
<dbReference type="InterPro" id="IPR007034">
    <property type="entry name" value="BMS1_TSR1_C"/>
</dbReference>